<reference evidence="1" key="1">
    <citation type="journal article" date="2011" name="PLoS Biol.">
        <title>Gene gain and loss during evolution of obligate parasitism in the white rust pathogen of Arabidopsis thaliana.</title>
        <authorList>
            <person name="Kemen E."/>
            <person name="Gardiner A."/>
            <person name="Schultz-Larsen T."/>
            <person name="Kemen A.C."/>
            <person name="Balmuth A.L."/>
            <person name="Robert-Seilaniantz A."/>
            <person name="Bailey K."/>
            <person name="Holub E."/>
            <person name="Studholme D.J."/>
            <person name="Maclean D."/>
            <person name="Jones J.D."/>
        </authorList>
    </citation>
    <scope>NUCLEOTIDE SEQUENCE</scope>
</reference>
<dbReference type="HOGENOM" id="CLU_3145585_0_0_1"/>
<protein>
    <submittedName>
        <fullName evidence="1">AlNc14C5G712 protein</fullName>
    </submittedName>
</protein>
<sequence length="49" mass="5356">MIKSYKHLSQQLPGILTVDLYHTIKANNVPKVGNNFDHPKGAIELPSGA</sequence>
<accession>F0W0S7</accession>
<dbReference type="AlphaFoldDB" id="F0W0S7"/>
<dbReference type="EMBL" id="FR824050">
    <property type="protein sequence ID" value="CCA14651.1"/>
    <property type="molecule type" value="Genomic_DNA"/>
</dbReference>
<evidence type="ECO:0000313" key="1">
    <source>
        <dbReference type="EMBL" id="CCA14651.1"/>
    </source>
</evidence>
<proteinExistence type="predicted"/>
<gene>
    <name evidence="1" type="primary">AlNc14C5G712</name>
    <name evidence="1" type="ORF">ALNC14_007940</name>
</gene>
<reference evidence="1" key="2">
    <citation type="submission" date="2011-02" db="EMBL/GenBank/DDBJ databases">
        <authorList>
            <person name="MacLean D."/>
        </authorList>
    </citation>
    <scope>NUCLEOTIDE SEQUENCE</scope>
</reference>
<organism evidence="1">
    <name type="scientific">Albugo laibachii Nc14</name>
    <dbReference type="NCBI Taxonomy" id="890382"/>
    <lineage>
        <taxon>Eukaryota</taxon>
        <taxon>Sar</taxon>
        <taxon>Stramenopiles</taxon>
        <taxon>Oomycota</taxon>
        <taxon>Peronosporomycetes</taxon>
        <taxon>Albuginales</taxon>
        <taxon>Albuginaceae</taxon>
        <taxon>Albugo</taxon>
    </lineage>
</organism>
<name>F0W0S7_9STRA</name>